<organism evidence="2 3">
    <name type="scientific">Pirellulimonas nuda</name>
    <dbReference type="NCBI Taxonomy" id="2528009"/>
    <lineage>
        <taxon>Bacteria</taxon>
        <taxon>Pseudomonadati</taxon>
        <taxon>Planctomycetota</taxon>
        <taxon>Planctomycetia</taxon>
        <taxon>Pirellulales</taxon>
        <taxon>Lacipirellulaceae</taxon>
        <taxon>Pirellulimonas</taxon>
    </lineage>
</organism>
<dbReference type="InterPro" id="IPR036439">
    <property type="entry name" value="Dockerin_dom_sf"/>
</dbReference>
<gene>
    <name evidence="2" type="ORF">Pla175_25680</name>
</gene>
<feature type="chain" id="PRO_5021799125" description="Kelch motif protein" evidence="1">
    <location>
        <begin position="25"/>
        <end position="590"/>
    </location>
</feature>
<dbReference type="RefSeq" id="WP_145285184.1">
    <property type="nucleotide sequence ID" value="NZ_CP036291.1"/>
</dbReference>
<dbReference type="InterPro" id="IPR018247">
    <property type="entry name" value="EF_Hand_1_Ca_BS"/>
</dbReference>
<evidence type="ECO:0000313" key="2">
    <source>
        <dbReference type="EMBL" id="QDU89181.1"/>
    </source>
</evidence>
<evidence type="ECO:0000313" key="3">
    <source>
        <dbReference type="Proteomes" id="UP000317429"/>
    </source>
</evidence>
<keyword evidence="1" id="KW-0732">Signal</keyword>
<dbReference type="EMBL" id="CP036291">
    <property type="protein sequence ID" value="QDU89181.1"/>
    <property type="molecule type" value="Genomic_DNA"/>
</dbReference>
<dbReference type="AlphaFoldDB" id="A0A518DCH3"/>
<name>A0A518DCH3_9BACT</name>
<sequence precursor="true">MLVSRTIGSRFALLCVFAVGGAYAHGVPHQTNTATPVIVGGLPYSVAVSRYDAQQSFVRPAVHSFVAGEHNGQWVIIGGLTNGLHGFDIDNDTIPERKQNADVWVIDPVAKTSWSRSLVPGEAGSGLTSEQLLSIYTSNAQFEQVGDRLYVTGGFGDDDVLDPASRNTFDFLTAFDLPGLVDWAKGGSGQAVDHIRQLQDDMFKVTGGEMVAIDGQMHLVFGHDFNQAYAGNSINGDYTKQVRTFTIQDDGVQLAITDAKASTPQEYYRRRDLNVFPTLRSNNGELEQGVTVLSGVFTNTRGAWTVPVEIDADGNPVQRDNGLDPLNTGGVLDQDSTVFKQGMNNYHSAKLGMFSEASGDMQELLFGGITLQQYDEMTGSFVTDNGLPNTNQISSVVRRANGEYEQHYLGAFPEIYTDEATPQLLRFGSNAEFFAAEGTPTYSNGVIAFDLLPYGDSTLGYIFGGVIANAPHVFMNPAALSSASGEIFAVTISIQAGDYNRDGWIDAADYTVWRDNLGRQVAAGTSADGDGDGYVTAADLDTWRAGFAATPVIAASVPEPHGLWLLVSAIGTAIACWGSSKGRSSLFGPS</sequence>
<dbReference type="KEGG" id="pnd:Pla175_25680"/>
<dbReference type="Proteomes" id="UP000317429">
    <property type="component" value="Chromosome"/>
</dbReference>
<evidence type="ECO:0000256" key="1">
    <source>
        <dbReference type="SAM" id="SignalP"/>
    </source>
</evidence>
<evidence type="ECO:0008006" key="4">
    <source>
        <dbReference type="Google" id="ProtNLM"/>
    </source>
</evidence>
<accession>A0A518DCH3</accession>
<dbReference type="OrthoDB" id="233456at2"/>
<dbReference type="Gene3D" id="2.120.10.80">
    <property type="entry name" value="Kelch-type beta propeller"/>
    <property type="match status" value="1"/>
</dbReference>
<dbReference type="InterPro" id="IPR015915">
    <property type="entry name" value="Kelch-typ_b-propeller"/>
</dbReference>
<feature type="signal peptide" evidence="1">
    <location>
        <begin position="1"/>
        <end position="24"/>
    </location>
</feature>
<reference evidence="2 3" key="1">
    <citation type="submission" date="2019-02" db="EMBL/GenBank/DDBJ databases">
        <title>Deep-cultivation of Planctomycetes and their phenomic and genomic characterization uncovers novel biology.</title>
        <authorList>
            <person name="Wiegand S."/>
            <person name="Jogler M."/>
            <person name="Boedeker C."/>
            <person name="Pinto D."/>
            <person name="Vollmers J."/>
            <person name="Rivas-Marin E."/>
            <person name="Kohn T."/>
            <person name="Peeters S.H."/>
            <person name="Heuer A."/>
            <person name="Rast P."/>
            <person name="Oberbeckmann S."/>
            <person name="Bunk B."/>
            <person name="Jeske O."/>
            <person name="Meyerdierks A."/>
            <person name="Storesund J.E."/>
            <person name="Kallscheuer N."/>
            <person name="Luecker S."/>
            <person name="Lage O.M."/>
            <person name="Pohl T."/>
            <person name="Merkel B.J."/>
            <person name="Hornburger P."/>
            <person name="Mueller R.-W."/>
            <person name="Bruemmer F."/>
            <person name="Labrenz M."/>
            <person name="Spormann A.M."/>
            <person name="Op den Camp H."/>
            <person name="Overmann J."/>
            <person name="Amann R."/>
            <person name="Jetten M.S.M."/>
            <person name="Mascher T."/>
            <person name="Medema M.H."/>
            <person name="Devos D.P."/>
            <person name="Kaster A.-K."/>
            <person name="Ovreas L."/>
            <person name="Rohde M."/>
            <person name="Galperin M.Y."/>
            <person name="Jogler C."/>
        </authorList>
    </citation>
    <scope>NUCLEOTIDE SEQUENCE [LARGE SCALE GENOMIC DNA]</scope>
    <source>
        <strain evidence="2 3">Pla175</strain>
    </source>
</reference>
<keyword evidence="3" id="KW-1185">Reference proteome</keyword>
<dbReference type="GO" id="GO:0000272">
    <property type="term" value="P:polysaccharide catabolic process"/>
    <property type="evidence" value="ECO:0007669"/>
    <property type="project" value="InterPro"/>
</dbReference>
<proteinExistence type="predicted"/>
<dbReference type="PROSITE" id="PS00018">
    <property type="entry name" value="EF_HAND_1"/>
    <property type="match status" value="2"/>
</dbReference>
<dbReference type="SUPFAM" id="SSF63446">
    <property type="entry name" value="Type I dockerin domain"/>
    <property type="match status" value="1"/>
</dbReference>
<protein>
    <recommendedName>
        <fullName evidence="4">Kelch motif protein</fullName>
    </recommendedName>
</protein>